<protein>
    <submittedName>
        <fullName evidence="1">Uncharacterized protein</fullName>
    </submittedName>
</protein>
<sequence length="85" mass="9598">MSSAIVLSSKSSTKTSTVLSTRQFLVRTKTSSSDINSHENAIILRILDDMHHASEEIILRKSESQSESVENKNIDIFHVRIQQEL</sequence>
<evidence type="ECO:0000313" key="1">
    <source>
        <dbReference type="EMBL" id="CAF5222730.1"/>
    </source>
</evidence>
<reference evidence="1" key="1">
    <citation type="submission" date="2021-02" db="EMBL/GenBank/DDBJ databases">
        <authorList>
            <person name="Nowell W R."/>
        </authorList>
    </citation>
    <scope>NUCLEOTIDE SEQUENCE</scope>
</reference>
<accession>A0A8S3JZ63</accession>
<name>A0A8S3JZ63_9BILA</name>
<proteinExistence type="predicted"/>
<dbReference type="EMBL" id="CAJOBI010353687">
    <property type="protein sequence ID" value="CAF5222730.1"/>
    <property type="molecule type" value="Genomic_DNA"/>
</dbReference>
<evidence type="ECO:0000313" key="2">
    <source>
        <dbReference type="Proteomes" id="UP000676336"/>
    </source>
</evidence>
<gene>
    <name evidence="1" type="ORF">SMN809_LOCUS82977</name>
</gene>
<dbReference type="AlphaFoldDB" id="A0A8S3JZ63"/>
<dbReference type="Proteomes" id="UP000676336">
    <property type="component" value="Unassembled WGS sequence"/>
</dbReference>
<feature type="non-terminal residue" evidence="1">
    <location>
        <position position="1"/>
    </location>
</feature>
<organism evidence="1 2">
    <name type="scientific">Rotaria magnacalcarata</name>
    <dbReference type="NCBI Taxonomy" id="392030"/>
    <lineage>
        <taxon>Eukaryota</taxon>
        <taxon>Metazoa</taxon>
        <taxon>Spiralia</taxon>
        <taxon>Gnathifera</taxon>
        <taxon>Rotifera</taxon>
        <taxon>Eurotatoria</taxon>
        <taxon>Bdelloidea</taxon>
        <taxon>Philodinida</taxon>
        <taxon>Philodinidae</taxon>
        <taxon>Rotaria</taxon>
    </lineage>
</organism>
<feature type="non-terminal residue" evidence="1">
    <location>
        <position position="85"/>
    </location>
</feature>
<comment type="caution">
    <text evidence="1">The sequence shown here is derived from an EMBL/GenBank/DDBJ whole genome shotgun (WGS) entry which is preliminary data.</text>
</comment>